<dbReference type="EMBL" id="JABFTP020000001">
    <property type="protein sequence ID" value="KAL3265321.1"/>
    <property type="molecule type" value="Genomic_DNA"/>
</dbReference>
<proteinExistence type="predicted"/>
<feature type="chain" id="PRO_5044851659" evidence="2">
    <location>
        <begin position="21"/>
        <end position="234"/>
    </location>
</feature>
<dbReference type="InterPro" id="IPR007999">
    <property type="entry name" value="DUF745"/>
</dbReference>
<evidence type="ECO:0000256" key="2">
    <source>
        <dbReference type="SAM" id="SignalP"/>
    </source>
</evidence>
<keyword evidence="4" id="KW-1185">Reference proteome</keyword>
<evidence type="ECO:0000313" key="3">
    <source>
        <dbReference type="EMBL" id="KAL3265321.1"/>
    </source>
</evidence>
<keyword evidence="2" id="KW-0732">Signal</keyword>
<name>A0ABD2MFZ7_9CUCU</name>
<dbReference type="Pfam" id="PF05335">
    <property type="entry name" value="DUF745"/>
    <property type="match status" value="1"/>
</dbReference>
<keyword evidence="1" id="KW-0175">Coiled coil</keyword>
<dbReference type="AlphaFoldDB" id="A0ABD2MFZ7"/>
<organism evidence="3 4">
    <name type="scientific">Cryptolaemus montrouzieri</name>
    <dbReference type="NCBI Taxonomy" id="559131"/>
    <lineage>
        <taxon>Eukaryota</taxon>
        <taxon>Metazoa</taxon>
        <taxon>Ecdysozoa</taxon>
        <taxon>Arthropoda</taxon>
        <taxon>Hexapoda</taxon>
        <taxon>Insecta</taxon>
        <taxon>Pterygota</taxon>
        <taxon>Neoptera</taxon>
        <taxon>Endopterygota</taxon>
        <taxon>Coleoptera</taxon>
        <taxon>Polyphaga</taxon>
        <taxon>Cucujiformia</taxon>
        <taxon>Coccinelloidea</taxon>
        <taxon>Coccinellidae</taxon>
        <taxon>Scymninae</taxon>
        <taxon>Scymnini</taxon>
        <taxon>Cryptolaemus</taxon>
    </lineage>
</organism>
<gene>
    <name evidence="3" type="ORF">HHI36_009529</name>
</gene>
<accession>A0ABD2MFZ7</accession>
<sequence length="234" mass="25693">MVNMFIAAISLMFFLNPCLYEIFGVPVLPLSHKDEKRGSCSDRMNAISSNIAIKAAEEAKAAQYAQMPAACQAAHQVKEQLAEKAIEAAKAAQAALAGKVALVEELIREKEAVKLVMQEEVNSKMQLEQSINEEIKALSGYKSLLNVLSTGHHLAETVATNADSSLRGVEEDLRQKDTLLQQAFHAVEILTRDEAMARNDLETTKCAARRAEQAAAAARANVMRTKRNFDRKSH</sequence>
<dbReference type="PANTHER" id="PTHR37161">
    <property type="entry name" value="HDC10475"/>
    <property type="match status" value="1"/>
</dbReference>
<feature type="signal peptide" evidence="2">
    <location>
        <begin position="1"/>
        <end position="20"/>
    </location>
</feature>
<protein>
    <submittedName>
        <fullName evidence="3">Uncharacterized protein</fullName>
    </submittedName>
</protein>
<evidence type="ECO:0000256" key="1">
    <source>
        <dbReference type="SAM" id="Coils"/>
    </source>
</evidence>
<comment type="caution">
    <text evidence="3">The sequence shown here is derived from an EMBL/GenBank/DDBJ whole genome shotgun (WGS) entry which is preliminary data.</text>
</comment>
<evidence type="ECO:0000313" key="4">
    <source>
        <dbReference type="Proteomes" id="UP001516400"/>
    </source>
</evidence>
<dbReference type="Proteomes" id="UP001516400">
    <property type="component" value="Unassembled WGS sequence"/>
</dbReference>
<dbReference type="PANTHER" id="PTHR37161:SF2">
    <property type="entry name" value="AT11648P-RELATED"/>
    <property type="match status" value="1"/>
</dbReference>
<reference evidence="3 4" key="1">
    <citation type="journal article" date="2021" name="BMC Biol.">
        <title>Horizontally acquired antibacterial genes associated with adaptive radiation of ladybird beetles.</title>
        <authorList>
            <person name="Li H.S."/>
            <person name="Tang X.F."/>
            <person name="Huang Y.H."/>
            <person name="Xu Z.Y."/>
            <person name="Chen M.L."/>
            <person name="Du X.Y."/>
            <person name="Qiu B.Y."/>
            <person name="Chen P.T."/>
            <person name="Zhang W."/>
            <person name="Slipinski A."/>
            <person name="Escalona H.E."/>
            <person name="Waterhouse R.M."/>
            <person name="Zwick A."/>
            <person name="Pang H."/>
        </authorList>
    </citation>
    <scope>NUCLEOTIDE SEQUENCE [LARGE SCALE GENOMIC DNA]</scope>
    <source>
        <strain evidence="3">SYSU2018</strain>
    </source>
</reference>
<feature type="coiled-coil region" evidence="1">
    <location>
        <begin position="201"/>
        <end position="228"/>
    </location>
</feature>